<name>A0ABQ9HB86_9NEOP</name>
<accession>A0ABQ9HB86</accession>
<organism evidence="1 2">
    <name type="scientific">Dryococelus australis</name>
    <dbReference type="NCBI Taxonomy" id="614101"/>
    <lineage>
        <taxon>Eukaryota</taxon>
        <taxon>Metazoa</taxon>
        <taxon>Ecdysozoa</taxon>
        <taxon>Arthropoda</taxon>
        <taxon>Hexapoda</taxon>
        <taxon>Insecta</taxon>
        <taxon>Pterygota</taxon>
        <taxon>Neoptera</taxon>
        <taxon>Polyneoptera</taxon>
        <taxon>Phasmatodea</taxon>
        <taxon>Verophasmatodea</taxon>
        <taxon>Anareolatae</taxon>
        <taxon>Phasmatidae</taxon>
        <taxon>Eurycanthinae</taxon>
        <taxon>Dryococelus</taxon>
    </lineage>
</organism>
<proteinExistence type="predicted"/>
<evidence type="ECO:0000313" key="2">
    <source>
        <dbReference type="Proteomes" id="UP001159363"/>
    </source>
</evidence>
<dbReference type="Proteomes" id="UP001159363">
    <property type="component" value="Chromosome 5"/>
</dbReference>
<evidence type="ECO:0008006" key="3">
    <source>
        <dbReference type="Google" id="ProtNLM"/>
    </source>
</evidence>
<sequence length="125" mass="14571">MYIPWKDILLITDHQPLVSMLGNKNVRELSPGLQRIRMRLMRCVPGKHFYTPDALSRVPVKGTDKSDRLALDKIEEYVTQFMGQFPASDVRIEEVRRAQNLDAIYWKLKQLVQEGLPRRPTQVPL</sequence>
<keyword evidence="2" id="KW-1185">Reference proteome</keyword>
<gene>
    <name evidence="1" type="ORF">PR048_017997</name>
</gene>
<evidence type="ECO:0000313" key="1">
    <source>
        <dbReference type="EMBL" id="KAJ8881515.1"/>
    </source>
</evidence>
<protein>
    <recommendedName>
        <fullName evidence="3">Reverse transcriptase RNase H-like domain-containing protein</fullName>
    </recommendedName>
</protein>
<reference evidence="1 2" key="1">
    <citation type="submission" date="2023-02" db="EMBL/GenBank/DDBJ databases">
        <title>LHISI_Scaffold_Assembly.</title>
        <authorList>
            <person name="Stuart O.P."/>
            <person name="Cleave R."/>
            <person name="Magrath M.J.L."/>
            <person name="Mikheyev A.S."/>
        </authorList>
    </citation>
    <scope>NUCLEOTIDE SEQUENCE [LARGE SCALE GENOMIC DNA]</scope>
    <source>
        <strain evidence="1">Daus_M_001</strain>
        <tissue evidence="1">Leg muscle</tissue>
    </source>
</reference>
<dbReference type="EMBL" id="JARBHB010000006">
    <property type="protein sequence ID" value="KAJ8881515.1"/>
    <property type="molecule type" value="Genomic_DNA"/>
</dbReference>
<comment type="caution">
    <text evidence="1">The sequence shown here is derived from an EMBL/GenBank/DDBJ whole genome shotgun (WGS) entry which is preliminary data.</text>
</comment>